<dbReference type="EMBL" id="DS989822">
    <property type="protein sequence ID" value="EFQ97107.1"/>
    <property type="molecule type" value="Genomic_DNA"/>
</dbReference>
<reference evidence="3" key="1">
    <citation type="journal article" date="2012" name="MBio">
        <title>Comparative genome analysis of Trichophyton rubrum and related dermatophytes reveals candidate genes involved in infection.</title>
        <authorList>
            <person name="Martinez D.A."/>
            <person name="Oliver B.G."/>
            <person name="Graeser Y."/>
            <person name="Goldberg J.M."/>
            <person name="Li W."/>
            <person name="Martinez-Rossi N.M."/>
            <person name="Monod M."/>
            <person name="Shelest E."/>
            <person name="Barton R.C."/>
            <person name="Birch E."/>
            <person name="Brakhage A.A."/>
            <person name="Chen Z."/>
            <person name="Gurr S.J."/>
            <person name="Heiman D."/>
            <person name="Heitman J."/>
            <person name="Kosti I."/>
            <person name="Rossi A."/>
            <person name="Saif S."/>
            <person name="Samalova M."/>
            <person name="Saunders C.W."/>
            <person name="Shea T."/>
            <person name="Summerbell R.C."/>
            <person name="Xu J."/>
            <person name="Young S."/>
            <person name="Zeng Q."/>
            <person name="Birren B.W."/>
            <person name="Cuomo C.A."/>
            <person name="White T.C."/>
        </authorList>
    </citation>
    <scope>NUCLEOTIDE SEQUENCE [LARGE SCALE GENOMIC DNA]</scope>
    <source>
        <strain evidence="3">ATCC MYA-4604 / CBS 118893</strain>
    </source>
</reference>
<proteinExistence type="predicted"/>
<evidence type="ECO:0000313" key="2">
    <source>
        <dbReference type="EMBL" id="EFQ97107.1"/>
    </source>
</evidence>
<sequence>MPTRMKNRKQAKGDKNGSLYSSDDRFLQAAAAMRFKHTVFAAELALAEATVADYTLSELFAGLELATWLSGWGHFLESVDGRSRGRQAFDVVLNETIDEHFV</sequence>
<feature type="compositionally biased region" description="Basic residues" evidence="1">
    <location>
        <begin position="1"/>
        <end position="10"/>
    </location>
</feature>
<dbReference type="VEuPathDB" id="FungiDB:MGYG_00150"/>
<evidence type="ECO:0000256" key="1">
    <source>
        <dbReference type="SAM" id="MobiDB-lite"/>
    </source>
</evidence>
<gene>
    <name evidence="2" type="ORF">MGYG_00150</name>
</gene>
<dbReference type="RefSeq" id="XP_003176059.1">
    <property type="nucleotide sequence ID" value="XM_003176011.1"/>
</dbReference>
<feature type="region of interest" description="Disordered" evidence="1">
    <location>
        <begin position="1"/>
        <end position="21"/>
    </location>
</feature>
<dbReference type="GeneID" id="10031370"/>
<organism evidence="3">
    <name type="scientific">Arthroderma gypseum (strain ATCC MYA-4604 / CBS 118893)</name>
    <name type="common">Microsporum gypseum</name>
    <dbReference type="NCBI Taxonomy" id="535722"/>
    <lineage>
        <taxon>Eukaryota</taxon>
        <taxon>Fungi</taxon>
        <taxon>Dikarya</taxon>
        <taxon>Ascomycota</taxon>
        <taxon>Pezizomycotina</taxon>
        <taxon>Eurotiomycetes</taxon>
        <taxon>Eurotiomycetidae</taxon>
        <taxon>Onygenales</taxon>
        <taxon>Arthrodermataceae</taxon>
        <taxon>Nannizzia</taxon>
    </lineage>
</organism>
<dbReference type="Proteomes" id="UP000002669">
    <property type="component" value="Unassembled WGS sequence"/>
</dbReference>
<protein>
    <submittedName>
        <fullName evidence="2">Uncharacterized protein</fullName>
    </submittedName>
</protein>
<evidence type="ECO:0000313" key="3">
    <source>
        <dbReference type="Proteomes" id="UP000002669"/>
    </source>
</evidence>
<dbReference type="AlphaFoldDB" id="E5R378"/>
<name>E5R378_ARTGP</name>
<keyword evidence="3" id="KW-1185">Reference proteome</keyword>
<dbReference type="InParanoid" id="E5R378"/>
<accession>E5R378</accession>
<dbReference type="HOGENOM" id="CLU_2276816_0_0_1"/>